<evidence type="ECO:0000313" key="2">
    <source>
        <dbReference type="Proteomes" id="UP001597045"/>
    </source>
</evidence>
<dbReference type="Gene3D" id="1.10.357.10">
    <property type="entry name" value="Tetracycline Repressor, domain 2"/>
    <property type="match status" value="1"/>
</dbReference>
<name>A0ABW3MRE0_9PSEU</name>
<dbReference type="InterPro" id="IPR009057">
    <property type="entry name" value="Homeodomain-like_sf"/>
</dbReference>
<sequence length="42" mass="4242">MARPKTITDERLLTALAQAISEVGPGFTVADVAARAGVSVGT</sequence>
<dbReference type="EMBL" id="JBHTIS010004073">
    <property type="protein sequence ID" value="MFD1052024.1"/>
    <property type="molecule type" value="Genomic_DNA"/>
</dbReference>
<accession>A0ABW3MRE0</accession>
<organism evidence="1 2">
    <name type="scientific">Kibdelosporangium lantanae</name>
    <dbReference type="NCBI Taxonomy" id="1497396"/>
    <lineage>
        <taxon>Bacteria</taxon>
        <taxon>Bacillati</taxon>
        <taxon>Actinomycetota</taxon>
        <taxon>Actinomycetes</taxon>
        <taxon>Pseudonocardiales</taxon>
        <taxon>Pseudonocardiaceae</taxon>
        <taxon>Kibdelosporangium</taxon>
    </lineage>
</organism>
<dbReference type="Proteomes" id="UP001597045">
    <property type="component" value="Unassembled WGS sequence"/>
</dbReference>
<protein>
    <submittedName>
        <fullName evidence="1">TetR/AcrR family transcriptional regulator</fullName>
    </submittedName>
</protein>
<dbReference type="SUPFAM" id="SSF46689">
    <property type="entry name" value="Homeodomain-like"/>
    <property type="match status" value="1"/>
</dbReference>
<keyword evidence="2" id="KW-1185">Reference proteome</keyword>
<evidence type="ECO:0000313" key="1">
    <source>
        <dbReference type="EMBL" id="MFD1052024.1"/>
    </source>
</evidence>
<reference evidence="2" key="1">
    <citation type="journal article" date="2019" name="Int. J. Syst. Evol. Microbiol.">
        <title>The Global Catalogue of Microorganisms (GCM) 10K type strain sequencing project: providing services to taxonomists for standard genome sequencing and annotation.</title>
        <authorList>
            <consortium name="The Broad Institute Genomics Platform"/>
            <consortium name="The Broad Institute Genome Sequencing Center for Infectious Disease"/>
            <person name="Wu L."/>
            <person name="Ma J."/>
        </authorList>
    </citation>
    <scope>NUCLEOTIDE SEQUENCE [LARGE SCALE GENOMIC DNA]</scope>
    <source>
        <strain evidence="2">JCM 31486</strain>
    </source>
</reference>
<gene>
    <name evidence="1" type="ORF">ACFQ1S_43885</name>
</gene>
<comment type="caution">
    <text evidence="1">The sequence shown here is derived from an EMBL/GenBank/DDBJ whole genome shotgun (WGS) entry which is preliminary data.</text>
</comment>
<feature type="non-terminal residue" evidence="1">
    <location>
        <position position="42"/>
    </location>
</feature>
<proteinExistence type="predicted"/>